<evidence type="ECO:0000313" key="5">
    <source>
        <dbReference type="Proteomes" id="UP000559182"/>
    </source>
</evidence>
<dbReference type="InterPro" id="IPR041664">
    <property type="entry name" value="AAA_16"/>
</dbReference>
<dbReference type="PROSITE" id="PS50043">
    <property type="entry name" value="HTH_LUXR_2"/>
    <property type="match status" value="1"/>
</dbReference>
<dbReference type="GO" id="GO:0006355">
    <property type="term" value="P:regulation of DNA-templated transcription"/>
    <property type="evidence" value="ECO:0007669"/>
    <property type="project" value="InterPro"/>
</dbReference>
<accession>A0A839MYB5</accession>
<dbReference type="GO" id="GO:0005524">
    <property type="term" value="F:ATP binding"/>
    <property type="evidence" value="ECO:0007669"/>
    <property type="project" value="UniProtKB-KW"/>
</dbReference>
<dbReference type="GO" id="GO:0003677">
    <property type="term" value="F:DNA binding"/>
    <property type="evidence" value="ECO:0007669"/>
    <property type="project" value="UniProtKB-KW"/>
</dbReference>
<dbReference type="CDD" id="cd06170">
    <property type="entry name" value="LuxR_C_like"/>
    <property type="match status" value="1"/>
</dbReference>
<dbReference type="PANTHER" id="PTHR16305">
    <property type="entry name" value="TESTICULAR SOLUBLE ADENYLYL CYCLASE"/>
    <property type="match status" value="1"/>
</dbReference>
<feature type="domain" description="HTH luxR-type" evidence="3">
    <location>
        <begin position="825"/>
        <end position="890"/>
    </location>
</feature>
<keyword evidence="1" id="KW-0547">Nucleotide-binding</keyword>
<comment type="caution">
    <text evidence="4">The sequence shown here is derived from an EMBL/GenBank/DDBJ whole genome shotgun (WGS) entry which is preliminary data.</text>
</comment>
<dbReference type="PANTHER" id="PTHR16305:SF28">
    <property type="entry name" value="GUANYLATE CYCLASE DOMAIN-CONTAINING PROTEIN"/>
    <property type="match status" value="1"/>
</dbReference>
<dbReference type="Pfam" id="PF00196">
    <property type="entry name" value="GerE"/>
    <property type="match status" value="1"/>
</dbReference>
<dbReference type="InterPro" id="IPR000792">
    <property type="entry name" value="Tscrpt_reg_LuxR_C"/>
</dbReference>
<keyword evidence="4" id="KW-0238">DNA-binding</keyword>
<dbReference type="PRINTS" id="PR00038">
    <property type="entry name" value="HTHLUXR"/>
</dbReference>
<dbReference type="SUPFAM" id="SSF46894">
    <property type="entry name" value="C-terminal effector domain of the bipartite response regulators"/>
    <property type="match status" value="1"/>
</dbReference>
<keyword evidence="2" id="KW-0067">ATP-binding</keyword>
<dbReference type="Pfam" id="PF13191">
    <property type="entry name" value="AAA_16"/>
    <property type="match status" value="1"/>
</dbReference>
<dbReference type="InterPro" id="IPR036388">
    <property type="entry name" value="WH-like_DNA-bd_sf"/>
</dbReference>
<evidence type="ECO:0000259" key="3">
    <source>
        <dbReference type="PROSITE" id="PS50043"/>
    </source>
</evidence>
<evidence type="ECO:0000256" key="1">
    <source>
        <dbReference type="ARBA" id="ARBA00022741"/>
    </source>
</evidence>
<dbReference type="EMBL" id="JACHVQ010000001">
    <property type="protein sequence ID" value="MBB2890440.1"/>
    <property type="molecule type" value="Genomic_DNA"/>
</dbReference>
<proteinExistence type="predicted"/>
<dbReference type="Gene3D" id="1.10.10.10">
    <property type="entry name" value="Winged helix-like DNA-binding domain superfamily/Winged helix DNA-binding domain"/>
    <property type="match status" value="1"/>
</dbReference>
<dbReference type="SUPFAM" id="SSF52540">
    <property type="entry name" value="P-loop containing nucleoside triphosphate hydrolases"/>
    <property type="match status" value="1"/>
</dbReference>
<evidence type="ECO:0000256" key="2">
    <source>
        <dbReference type="ARBA" id="ARBA00022840"/>
    </source>
</evidence>
<dbReference type="AlphaFoldDB" id="A0A839MYB5"/>
<dbReference type="Proteomes" id="UP000559182">
    <property type="component" value="Unassembled WGS sequence"/>
</dbReference>
<dbReference type="GO" id="GO:0004016">
    <property type="term" value="F:adenylate cyclase activity"/>
    <property type="evidence" value="ECO:0007669"/>
    <property type="project" value="TreeGrafter"/>
</dbReference>
<organism evidence="4 5">
    <name type="scientific">Flexivirga oryzae</name>
    <dbReference type="NCBI Taxonomy" id="1794944"/>
    <lineage>
        <taxon>Bacteria</taxon>
        <taxon>Bacillati</taxon>
        <taxon>Actinomycetota</taxon>
        <taxon>Actinomycetes</taxon>
        <taxon>Micrococcales</taxon>
        <taxon>Dermacoccaceae</taxon>
        <taxon>Flexivirga</taxon>
    </lineage>
</organism>
<evidence type="ECO:0000313" key="4">
    <source>
        <dbReference type="EMBL" id="MBB2890440.1"/>
    </source>
</evidence>
<dbReference type="GO" id="GO:0005737">
    <property type="term" value="C:cytoplasm"/>
    <property type="evidence" value="ECO:0007669"/>
    <property type="project" value="TreeGrafter"/>
</dbReference>
<dbReference type="InterPro" id="IPR027417">
    <property type="entry name" value="P-loop_NTPase"/>
</dbReference>
<dbReference type="GO" id="GO:0016887">
    <property type="term" value="F:ATP hydrolysis activity"/>
    <property type="evidence" value="ECO:0007669"/>
    <property type="project" value="InterPro"/>
</dbReference>
<gene>
    <name evidence="4" type="ORF">FHU39_000424</name>
</gene>
<reference evidence="4 5" key="1">
    <citation type="submission" date="2020-08" db="EMBL/GenBank/DDBJ databases">
        <title>Sequencing the genomes of 1000 actinobacteria strains.</title>
        <authorList>
            <person name="Klenk H.-P."/>
        </authorList>
    </citation>
    <scope>NUCLEOTIDE SEQUENCE [LARGE SCALE GENOMIC DNA]</scope>
    <source>
        <strain evidence="4 5">DSM 105369</strain>
    </source>
</reference>
<dbReference type="InterPro" id="IPR016032">
    <property type="entry name" value="Sig_transdc_resp-reg_C-effctor"/>
</dbReference>
<protein>
    <submittedName>
        <fullName evidence="4">DNA-binding CsgD family transcriptional regulator/tetratricopeptide (TPR) repeat protein</fullName>
    </submittedName>
</protein>
<name>A0A839MYB5_9MICO</name>
<keyword evidence="5" id="KW-1185">Reference proteome</keyword>
<dbReference type="SMART" id="SM00421">
    <property type="entry name" value="HTH_LUXR"/>
    <property type="match status" value="1"/>
</dbReference>
<dbReference type="RefSeq" id="WP_183318529.1">
    <property type="nucleotide sequence ID" value="NZ_JACHVQ010000001.1"/>
</dbReference>
<sequence>MGVPGVELADWPFLARTEELGLLCGHVLAGGESGAPAAVVFGQPGVGKSRMLREVADVARRQDIPVLLTIATKATRATPYGALAPVVSGSAAAHDSLTAWYSAVVEAIHPAGSAVPLLVVDDAHQLDAGSAALLLHLALSGAARLLLGVRRGEVTPDPVTTLWKDEIAIRVDLQPFSSAEIGRLIEAGLGGEVSASTRAALARQSQGNALFARELVRAAVAAGSLSCADGVWRWDGSVVLAPRLVDAVGERIGHLAADDRASLALLALGEPLRSEVAEDLLGTEPLARLEGTGLARLDDAGDWRLDHPLYGDVVLAGLRRGERRRLVRQLVDALADRPSTAPLDVVRIARWRLEVGAEPDPGLLTEAAVLANASFDTALGEQLARAAVERGGPPRASVALANACNSRNRFAEAEGALADAEERILAHHDIELHQRYVDRRHQALYMGLRRRDETLAMLDRFVAAHDAAPAEHRAVAQHLAASYRAEVLLDEGRLADVLELVDPILNDASVTPLVALHAAEIVGEVLARQGRTTTSRGTHRRLRELAASGGPDARRAAATSILQECMCLTLEGWADRAITVVEPISAAMAQEPDPHVRALVALVVGGTQLPRGRFVAARRALLDAVAGFAVRDSGHAGAWASTMLARAHIVLGELDAARLALDRADHLQRGRLSSRMLADHLLAHAELTAAAGDSTGASRSLLDGADSLGELPVDRAKVLHSAACLGAPLRRVRDELAPLTAVESPFPTLLLEHVEGLLSRDPDRLSAVSRTFAAQGLTPLAARAASDAAAAHRDKGHNTLARQELTREGLLLARCDGAHLPSVAPGAELPQLSRRESEVAGLAARGLSNADIANQLTLSVRTVESHLYQVFAKLGVAHRRELAELLGGTSVVDH</sequence>